<dbReference type="EMBL" id="KL363253">
    <property type="protein sequence ID" value="KFD50463.1"/>
    <property type="molecule type" value="Genomic_DNA"/>
</dbReference>
<dbReference type="Proteomes" id="UP000030758">
    <property type="component" value="Unassembled WGS sequence"/>
</dbReference>
<proteinExistence type="predicted"/>
<evidence type="ECO:0000313" key="3">
    <source>
        <dbReference type="Proteomes" id="UP000030764"/>
    </source>
</evidence>
<protein>
    <submittedName>
        <fullName evidence="2">Uncharacterized protein</fullName>
    </submittedName>
</protein>
<dbReference type="Proteomes" id="UP000030764">
    <property type="component" value="Unassembled WGS sequence"/>
</dbReference>
<name>A0A085MYQ5_9BILA</name>
<accession>A0A085MYQ5</accession>
<gene>
    <name evidence="1" type="ORF">M513_08690</name>
    <name evidence="2" type="ORF">M514_08690</name>
</gene>
<dbReference type="AlphaFoldDB" id="A0A085MYQ5"/>
<keyword evidence="3" id="KW-1185">Reference proteome</keyword>
<dbReference type="EMBL" id="KL367597">
    <property type="protein sequence ID" value="KFD62351.1"/>
    <property type="molecule type" value="Genomic_DNA"/>
</dbReference>
<organism evidence="2">
    <name type="scientific">Trichuris suis</name>
    <name type="common">pig whipworm</name>
    <dbReference type="NCBI Taxonomy" id="68888"/>
    <lineage>
        <taxon>Eukaryota</taxon>
        <taxon>Metazoa</taxon>
        <taxon>Ecdysozoa</taxon>
        <taxon>Nematoda</taxon>
        <taxon>Enoplea</taxon>
        <taxon>Dorylaimia</taxon>
        <taxon>Trichinellida</taxon>
        <taxon>Trichuridae</taxon>
        <taxon>Trichuris</taxon>
    </lineage>
</organism>
<evidence type="ECO:0000313" key="2">
    <source>
        <dbReference type="EMBL" id="KFD62351.1"/>
    </source>
</evidence>
<reference evidence="2 3" key="1">
    <citation type="journal article" date="2014" name="Nat. Genet.">
        <title>Genome and transcriptome of the porcine whipworm Trichuris suis.</title>
        <authorList>
            <person name="Jex A.R."/>
            <person name="Nejsum P."/>
            <person name="Schwarz E.M."/>
            <person name="Hu L."/>
            <person name="Young N.D."/>
            <person name="Hall R.S."/>
            <person name="Korhonen P.K."/>
            <person name="Liao S."/>
            <person name="Thamsborg S."/>
            <person name="Xia J."/>
            <person name="Xu P."/>
            <person name="Wang S."/>
            <person name="Scheerlinck J.P."/>
            <person name="Hofmann A."/>
            <person name="Sternberg P.W."/>
            <person name="Wang J."/>
            <person name="Gasser R.B."/>
        </authorList>
    </citation>
    <scope>NUCLEOTIDE SEQUENCE [LARGE SCALE GENOMIC DNA]</scope>
    <source>
        <strain evidence="2">DCEP-RM93F</strain>
        <strain evidence="1">DCEP-RM93M</strain>
    </source>
</reference>
<sequence>MSTLCDDFANIPRRQDGLGIVSLSQSMELGLLRLTAKMSTCEGSASRALAELWRTQSLRSKLSLRYNIQEVTLQGLSAVKGQVLQRHIDRFRRTYQGDGFQEFNARCSNKRLNGERWWQSFGRKSFGRQVIWPTVIWPTGRLADWSFGRQVVWPTGRSVDRSFDRLVVWPTGRLVDWSFGRLVFWTTGRLADTSLSLSG</sequence>
<evidence type="ECO:0000313" key="1">
    <source>
        <dbReference type="EMBL" id="KFD50463.1"/>
    </source>
</evidence>